<gene>
    <name evidence="1" type="ORF">SVIM_LOCUS193650</name>
</gene>
<sequence>MLSWIRVASQGPDLWVLTESILELISPRFRCLEQANKSTQGCSCAMDWIHMLYTPNFNPRPRSN</sequence>
<name>A0A6N2LIG8_SALVM</name>
<organism evidence="1">
    <name type="scientific">Salix viminalis</name>
    <name type="common">Common osier</name>
    <name type="synonym">Basket willow</name>
    <dbReference type="NCBI Taxonomy" id="40686"/>
    <lineage>
        <taxon>Eukaryota</taxon>
        <taxon>Viridiplantae</taxon>
        <taxon>Streptophyta</taxon>
        <taxon>Embryophyta</taxon>
        <taxon>Tracheophyta</taxon>
        <taxon>Spermatophyta</taxon>
        <taxon>Magnoliopsida</taxon>
        <taxon>eudicotyledons</taxon>
        <taxon>Gunneridae</taxon>
        <taxon>Pentapetalae</taxon>
        <taxon>rosids</taxon>
        <taxon>fabids</taxon>
        <taxon>Malpighiales</taxon>
        <taxon>Salicaceae</taxon>
        <taxon>Saliceae</taxon>
        <taxon>Salix</taxon>
    </lineage>
</organism>
<evidence type="ECO:0000313" key="1">
    <source>
        <dbReference type="EMBL" id="VFU37143.1"/>
    </source>
</evidence>
<dbReference type="AlphaFoldDB" id="A0A6N2LIG8"/>
<proteinExistence type="predicted"/>
<reference evidence="1" key="1">
    <citation type="submission" date="2019-03" db="EMBL/GenBank/DDBJ databases">
        <authorList>
            <person name="Mank J."/>
            <person name="Almeida P."/>
        </authorList>
    </citation>
    <scope>NUCLEOTIDE SEQUENCE</scope>
    <source>
        <strain evidence="1">78183</strain>
    </source>
</reference>
<protein>
    <submittedName>
        <fullName evidence="1">Uncharacterized protein</fullName>
    </submittedName>
</protein>
<accession>A0A6N2LIG8</accession>
<dbReference type="EMBL" id="CAADRP010001224">
    <property type="protein sequence ID" value="VFU37143.1"/>
    <property type="molecule type" value="Genomic_DNA"/>
</dbReference>